<comment type="caution">
    <text evidence="1">The sequence shown here is derived from an EMBL/GenBank/DDBJ whole genome shotgun (WGS) entry which is preliminary data.</text>
</comment>
<proteinExistence type="predicted"/>
<evidence type="ECO:0000313" key="1">
    <source>
        <dbReference type="EMBL" id="GFH61249.1"/>
    </source>
</evidence>
<gene>
    <name evidence="1" type="ORF">CTEN210_17725</name>
</gene>
<dbReference type="PANTHER" id="PTHR11439:SF467">
    <property type="entry name" value="INTEGRASE CATALYTIC DOMAIN-CONTAINING PROTEIN"/>
    <property type="match status" value="1"/>
</dbReference>
<reference evidence="1 2" key="1">
    <citation type="journal article" date="2021" name="Sci. Rep.">
        <title>The genome of the diatom Chaetoceros tenuissimus carries an ancient integrated fragment of an extant virus.</title>
        <authorList>
            <person name="Hongo Y."/>
            <person name="Kimura K."/>
            <person name="Takaki Y."/>
            <person name="Yoshida Y."/>
            <person name="Baba S."/>
            <person name="Kobayashi G."/>
            <person name="Nagasaki K."/>
            <person name="Hano T."/>
            <person name="Tomaru Y."/>
        </authorList>
    </citation>
    <scope>NUCLEOTIDE SEQUENCE [LARGE SCALE GENOMIC DNA]</scope>
    <source>
        <strain evidence="1 2">NIES-3715</strain>
    </source>
</reference>
<accession>A0AAD3HFH8</accession>
<dbReference type="Proteomes" id="UP001054902">
    <property type="component" value="Unassembled WGS sequence"/>
</dbReference>
<evidence type="ECO:0000313" key="2">
    <source>
        <dbReference type="Proteomes" id="UP001054902"/>
    </source>
</evidence>
<organism evidence="1 2">
    <name type="scientific">Chaetoceros tenuissimus</name>
    <dbReference type="NCBI Taxonomy" id="426638"/>
    <lineage>
        <taxon>Eukaryota</taxon>
        <taxon>Sar</taxon>
        <taxon>Stramenopiles</taxon>
        <taxon>Ochrophyta</taxon>
        <taxon>Bacillariophyta</taxon>
        <taxon>Coscinodiscophyceae</taxon>
        <taxon>Chaetocerotophycidae</taxon>
        <taxon>Chaetocerotales</taxon>
        <taxon>Chaetocerotaceae</taxon>
        <taxon>Chaetoceros</taxon>
    </lineage>
</organism>
<dbReference type="PANTHER" id="PTHR11439">
    <property type="entry name" value="GAG-POL-RELATED RETROTRANSPOSON"/>
    <property type="match status" value="1"/>
</dbReference>
<protein>
    <submittedName>
        <fullName evidence="1">Gag-pol polyprotein</fullName>
    </submittedName>
</protein>
<name>A0AAD3HFH8_9STRA</name>
<dbReference type="CDD" id="cd09272">
    <property type="entry name" value="RNase_HI_RT_Ty1"/>
    <property type="match status" value="1"/>
</dbReference>
<dbReference type="EMBL" id="BLLK01000072">
    <property type="protein sequence ID" value="GFH61249.1"/>
    <property type="molecule type" value="Genomic_DNA"/>
</dbReference>
<dbReference type="AlphaFoldDB" id="A0AAD3HFH8"/>
<sequence>MPTPFGAPLQMTILVDADHAHDRLTGRSLTGLIIFVGSTPVYWSTKRQGAVATSTYHAEFAALKEAINIRYYLRCLGVHIPNDGSYPTQVFGDNFSVIQSAANPQHDLTKKHVVLSFHFAGNNPIDVFNNPIDVFNKTSPSKAAIKSKLGLSIIAPPSDADGETEAAKFIREGTNRDTEETIAAIWQAEIKMFVQKTSELRTNMAKLWSIIKDQCSHSLQEELRAEKDFDQKEKDYDVLWLLQTLQQITSGINDTSNCYYSLYHTIKDFYKIRQGKDETLASYFERFETAVNLVTMTGGSVTNFELIHDAEVKINPNVTEDDVLQSFLGIAFLECADSNRYQNLWKELRNDLAKGVDRYPTSLAKANTLLRRWMDTKPSSNPRLRNLQLLQDSGGRVSKSYTNLVENIRACEDGEGIQTYSNSGSTDYNHEADVTLLPAMQTYYNSSGIANVLSFFEVQKLYHVKFDSKVKNEFYVRTDATTWLRFKCLSRGLYYVDMDNLNDHICSESHVLLFSTVKANKEFFSTAEIEGAENARILQQRLHYPSDAVLQEALDKNFITDTKVTGADVERAEAIMGKAASICKGKTVRKRINSKYKIRRFHIPSKLVKNHPTEELDTDFMYVQGAP</sequence>
<keyword evidence="2" id="KW-1185">Reference proteome</keyword>